<reference evidence="1" key="2">
    <citation type="submission" date="2023-07" db="EMBL/GenBank/DDBJ databases">
        <authorList>
            <consortium name="Lawrence Berkeley National Laboratory"/>
            <person name="Haridas S."/>
            <person name="Hensen N."/>
            <person name="Bonometti L."/>
            <person name="Westerberg I."/>
            <person name="Brannstrom I.O."/>
            <person name="Guillou S."/>
            <person name="Cros-Aarteil S."/>
            <person name="Calhoun S."/>
            <person name="Kuo A."/>
            <person name="Mondo S."/>
            <person name="Pangilinan J."/>
            <person name="Riley R."/>
            <person name="LaButti K."/>
            <person name="Andreopoulos B."/>
            <person name="Lipzen A."/>
            <person name="Chen C."/>
            <person name="Yanf M."/>
            <person name="Daum C."/>
            <person name="Ng V."/>
            <person name="Clum A."/>
            <person name="Steindorff A."/>
            <person name="Ohm R."/>
            <person name="Martin F."/>
            <person name="Silar P."/>
            <person name="Natvig D."/>
            <person name="Lalanne C."/>
            <person name="Gautier V."/>
            <person name="Ament-velasquez S.L."/>
            <person name="Kruys A."/>
            <person name="Hutchinson M.I."/>
            <person name="Powell A.J."/>
            <person name="Barry K."/>
            <person name="Miller A.N."/>
            <person name="Grigoriev I.V."/>
            <person name="Debuchy R."/>
            <person name="Gladieux P."/>
            <person name="Thoren M.H."/>
            <person name="Johannesson H."/>
        </authorList>
    </citation>
    <scope>NUCLEOTIDE SEQUENCE</scope>
    <source>
        <strain evidence="1">FGSC 1904</strain>
    </source>
</reference>
<accession>A0AAE0PLJ5</accession>
<comment type="caution">
    <text evidence="1">The sequence shown here is derived from an EMBL/GenBank/DDBJ whole genome shotgun (WGS) entry which is preliminary data.</text>
</comment>
<name>A0AAE0PLJ5_SORBR</name>
<keyword evidence="2" id="KW-1185">Reference proteome</keyword>
<gene>
    <name evidence="1" type="ORF">B0T20DRAFT_132690</name>
</gene>
<protein>
    <submittedName>
        <fullName evidence="1">Uncharacterized protein</fullName>
    </submittedName>
</protein>
<dbReference type="AlphaFoldDB" id="A0AAE0PLJ5"/>
<organism evidence="1 2">
    <name type="scientific">Sordaria brevicollis</name>
    <dbReference type="NCBI Taxonomy" id="83679"/>
    <lineage>
        <taxon>Eukaryota</taxon>
        <taxon>Fungi</taxon>
        <taxon>Dikarya</taxon>
        <taxon>Ascomycota</taxon>
        <taxon>Pezizomycotina</taxon>
        <taxon>Sordariomycetes</taxon>
        <taxon>Sordariomycetidae</taxon>
        <taxon>Sordariales</taxon>
        <taxon>Sordariaceae</taxon>
        <taxon>Sordaria</taxon>
    </lineage>
</organism>
<evidence type="ECO:0000313" key="2">
    <source>
        <dbReference type="Proteomes" id="UP001281003"/>
    </source>
</evidence>
<dbReference type="Proteomes" id="UP001281003">
    <property type="component" value="Unassembled WGS sequence"/>
</dbReference>
<sequence length="142" mass="17047">MEISPICTYLVYNNFLHYFFLCGQSSLPVMGRRKDAAGTWKMVLRDEEREEHEWPGYLGMDFHTLGGRRYCVVKRIPWAQHVGEHCDPTHFFFESLCNKQQQLGFWLSIPQLQRGAARPVKRMKRNERRWKVYFPDFLPRFS</sequence>
<evidence type="ECO:0000313" key="1">
    <source>
        <dbReference type="EMBL" id="KAK3402155.1"/>
    </source>
</evidence>
<proteinExistence type="predicted"/>
<dbReference type="EMBL" id="JAUTDP010000002">
    <property type="protein sequence ID" value="KAK3402155.1"/>
    <property type="molecule type" value="Genomic_DNA"/>
</dbReference>
<reference evidence="1" key="1">
    <citation type="journal article" date="2023" name="Mol. Phylogenet. Evol.">
        <title>Genome-scale phylogeny and comparative genomics of the fungal order Sordariales.</title>
        <authorList>
            <person name="Hensen N."/>
            <person name="Bonometti L."/>
            <person name="Westerberg I."/>
            <person name="Brannstrom I.O."/>
            <person name="Guillou S."/>
            <person name="Cros-Aarteil S."/>
            <person name="Calhoun S."/>
            <person name="Haridas S."/>
            <person name="Kuo A."/>
            <person name="Mondo S."/>
            <person name="Pangilinan J."/>
            <person name="Riley R."/>
            <person name="LaButti K."/>
            <person name="Andreopoulos B."/>
            <person name="Lipzen A."/>
            <person name="Chen C."/>
            <person name="Yan M."/>
            <person name="Daum C."/>
            <person name="Ng V."/>
            <person name="Clum A."/>
            <person name="Steindorff A."/>
            <person name="Ohm R.A."/>
            <person name="Martin F."/>
            <person name="Silar P."/>
            <person name="Natvig D.O."/>
            <person name="Lalanne C."/>
            <person name="Gautier V."/>
            <person name="Ament-Velasquez S.L."/>
            <person name="Kruys A."/>
            <person name="Hutchinson M.I."/>
            <person name="Powell A.J."/>
            <person name="Barry K."/>
            <person name="Miller A.N."/>
            <person name="Grigoriev I.V."/>
            <person name="Debuchy R."/>
            <person name="Gladieux P."/>
            <person name="Hiltunen Thoren M."/>
            <person name="Johannesson H."/>
        </authorList>
    </citation>
    <scope>NUCLEOTIDE SEQUENCE</scope>
    <source>
        <strain evidence="1">FGSC 1904</strain>
    </source>
</reference>